<name>A0ABP9Z1K9_9FUNG</name>
<keyword evidence="2" id="KW-1185">Reference proteome</keyword>
<evidence type="ECO:0000313" key="2">
    <source>
        <dbReference type="Proteomes" id="UP001473302"/>
    </source>
</evidence>
<sequence>MTFGLVIFMASESQKKKKTSLFYLYHANRPGTDCMCKAVARNPQVIDLKASSIINVESGIHRVDESEWANSTRSDLVLIPDEQRSLIVEFQKTVDKKIIKRAISYCLQANSRYDVDPVVLTFCIDTGATSTEQKRENIIRLPRCATISCDFWAAECLILGKKTAHQRRRITESIDRARNVFSISGKRDHLITKM</sequence>
<protein>
    <submittedName>
        <fullName evidence="1">Uncharacterized protein</fullName>
    </submittedName>
</protein>
<comment type="caution">
    <text evidence="1">The sequence shown here is derived from an EMBL/GenBank/DDBJ whole genome shotgun (WGS) entry which is preliminary data.</text>
</comment>
<dbReference type="Proteomes" id="UP001473302">
    <property type="component" value="Unassembled WGS sequence"/>
</dbReference>
<reference evidence="1 2" key="1">
    <citation type="submission" date="2024-04" db="EMBL/GenBank/DDBJ databases">
        <title>genome sequences of Mucor flavus KT1a and Helicostylum pulchrum KT1b strains isolated from the surface of a dry-aged beef.</title>
        <authorList>
            <person name="Toyotome T."/>
            <person name="Hosono M."/>
            <person name="Torimaru M."/>
            <person name="Fukuda K."/>
            <person name="Mikami N."/>
        </authorList>
    </citation>
    <scope>NUCLEOTIDE SEQUENCE [LARGE SCALE GENOMIC DNA]</scope>
    <source>
        <strain evidence="1 2">KT1a</strain>
    </source>
</reference>
<gene>
    <name evidence="1" type="ORF">MFLAVUS_006470</name>
</gene>
<accession>A0ABP9Z1K9</accession>
<evidence type="ECO:0000313" key="1">
    <source>
        <dbReference type="EMBL" id="GAA5813004.1"/>
    </source>
</evidence>
<proteinExistence type="predicted"/>
<organism evidence="1 2">
    <name type="scientific">Mucor flavus</name>
    <dbReference type="NCBI Taxonomy" id="439312"/>
    <lineage>
        <taxon>Eukaryota</taxon>
        <taxon>Fungi</taxon>
        <taxon>Fungi incertae sedis</taxon>
        <taxon>Mucoromycota</taxon>
        <taxon>Mucoromycotina</taxon>
        <taxon>Mucoromycetes</taxon>
        <taxon>Mucorales</taxon>
        <taxon>Mucorineae</taxon>
        <taxon>Mucoraceae</taxon>
        <taxon>Mucor</taxon>
    </lineage>
</organism>
<dbReference type="EMBL" id="BAABUK010000015">
    <property type="protein sequence ID" value="GAA5813004.1"/>
    <property type="molecule type" value="Genomic_DNA"/>
</dbReference>